<dbReference type="EMBL" id="RBTD01000056">
    <property type="protein sequence ID" value="RMT25881.1"/>
    <property type="molecule type" value="Genomic_DNA"/>
</dbReference>
<reference evidence="1 2" key="1">
    <citation type="submission" date="2018-08" db="EMBL/GenBank/DDBJ databases">
        <title>Recombination of ecologically and evolutionarily significant loci maintains genetic cohesion in the Pseudomonas syringae species complex.</title>
        <authorList>
            <person name="Dillon M."/>
            <person name="Thakur S."/>
            <person name="Almeida R.N.D."/>
            <person name="Weir B.S."/>
            <person name="Guttman D.S."/>
        </authorList>
    </citation>
    <scope>NUCLEOTIDE SEQUENCE [LARGE SCALE GENOMIC DNA]</scope>
    <source>
        <strain evidence="1 2">ICMP 6941</strain>
    </source>
</reference>
<organism evidence="1 2">
    <name type="scientific">Pseudomonas amygdali pv. mori</name>
    <dbReference type="NCBI Taxonomy" id="34065"/>
    <lineage>
        <taxon>Bacteria</taxon>
        <taxon>Pseudomonadati</taxon>
        <taxon>Pseudomonadota</taxon>
        <taxon>Gammaproteobacteria</taxon>
        <taxon>Pseudomonadales</taxon>
        <taxon>Pseudomonadaceae</taxon>
        <taxon>Pseudomonas</taxon>
        <taxon>Pseudomonas amygdali</taxon>
    </lineage>
</organism>
<dbReference type="AlphaFoldDB" id="A0A3M5JRB2"/>
<gene>
    <name evidence="1" type="ORF">ALP52_04073</name>
</gene>
<protein>
    <submittedName>
        <fullName evidence="1">Uncharacterized protein</fullName>
    </submittedName>
</protein>
<comment type="caution">
    <text evidence="1">The sequence shown here is derived from an EMBL/GenBank/DDBJ whole genome shotgun (WGS) entry which is preliminary data.</text>
</comment>
<dbReference type="Proteomes" id="UP000276194">
    <property type="component" value="Unassembled WGS sequence"/>
</dbReference>
<evidence type="ECO:0000313" key="2">
    <source>
        <dbReference type="Proteomes" id="UP000276194"/>
    </source>
</evidence>
<evidence type="ECO:0000313" key="1">
    <source>
        <dbReference type="EMBL" id="RMT25881.1"/>
    </source>
</evidence>
<proteinExistence type="predicted"/>
<accession>A0A3M5JRB2</accession>
<name>A0A3M5JRB2_PSEA0</name>
<sequence>MLITTYSTMSKFKASTRLTEINAEQIEQLRREYNEISASKFSLSDAFKQHLFHKRSYVIIAKNNHSEEFGKYNQILANLYTNLSQIKSSETETNKRITIALRTLIRMKLDVSRLRFKTLEIKTAKKPDFAPLVNFPLFDDSHSARQKQYTISFTESEHKEYQERFAGQDLVKLLFEFFDEFTVYEKEFTNPSILYASNDKLLEAGTLANNYVLSKKHEESIIKKLTDFIHNYGSFHKRLIDGSADLLAFIDGAK</sequence>